<dbReference type="NCBIfam" id="TIGR00976">
    <property type="entry name" value="CocE_NonD"/>
    <property type="match status" value="1"/>
</dbReference>
<dbReference type="Pfam" id="PF02129">
    <property type="entry name" value="Peptidase_S15"/>
    <property type="match status" value="1"/>
</dbReference>
<dbReference type="SUPFAM" id="SSF49785">
    <property type="entry name" value="Galactose-binding domain-like"/>
    <property type="match status" value="1"/>
</dbReference>
<dbReference type="InterPro" id="IPR013736">
    <property type="entry name" value="Xaa-Pro_dipept_C"/>
</dbReference>
<gene>
    <name evidence="5" type="ORF">ABT404_21820</name>
</gene>
<protein>
    <submittedName>
        <fullName evidence="5">CocE/NonD family hydrolase</fullName>
    </submittedName>
</protein>
<evidence type="ECO:0000256" key="2">
    <source>
        <dbReference type="SAM" id="MobiDB-lite"/>
    </source>
</evidence>
<sequence>MTKSKARYRLGSSRTVSVLTGSSAALVLVAAGQTATATAQPLAWQPPAASYAVSQPVHTTVTMDDGVRIAVEIVYPTDPGTGERASGTFPVLLTQNPYGTQRSDPADNGAYFARRGYVYVASAVRGTGDSGGQVDWFGDRQGEDGAALVDWAAHTLPGSDGKVGLEGCSYLGVNQWFTAAAVGKDSPLKAIAPFCTDSDFYNDLTADGGIPTSFVAGIGRAEPRGPEDDPATDPQSVTVAQQAAGGSRAYDDAYWQDRNVQKLMPRIVRNGIPALSEAGWQDLFPGGNLGAYAAAQNAYFGRPSTAPIRAGEPVTGRYQAIVGPWTHGEHVDEAALQAIRLEWFETWLKDAPTGMADTSTPLHLFENGAGSWTDSAAWPLSPRARTYYLGNGSLTAARPAEQGDDRLSWAASSTSDGTLTYTTAPLTEAALLDGPADVTVYAEATTTETELSATLSIVAPDGTVTKQADGVLLGSQRAVDTEQSWYGANGTLLKPVHPFTQASQRPVTPGRTTRHDISLLPSLTRIPAGYRIRISLTSGPPADFHYPVSPTPRQLADLAGGVYTVERSADAASFVNLPLTSPGTAHPSESSWGPAS</sequence>
<dbReference type="InterPro" id="IPR008979">
    <property type="entry name" value="Galactose-bd-like_sf"/>
</dbReference>
<dbReference type="InterPro" id="IPR029058">
    <property type="entry name" value="AB_hydrolase_fold"/>
</dbReference>
<organism evidence="5 6">
    <name type="scientific">Streptomyces hyaluromycini</name>
    <dbReference type="NCBI Taxonomy" id="1377993"/>
    <lineage>
        <taxon>Bacteria</taxon>
        <taxon>Bacillati</taxon>
        <taxon>Actinomycetota</taxon>
        <taxon>Actinomycetes</taxon>
        <taxon>Kitasatosporales</taxon>
        <taxon>Streptomycetaceae</taxon>
        <taxon>Streptomyces</taxon>
    </lineage>
</organism>
<feature type="region of interest" description="Disordered" evidence="2">
    <location>
        <begin position="577"/>
        <end position="596"/>
    </location>
</feature>
<dbReference type="Gene3D" id="3.40.50.1820">
    <property type="entry name" value="alpha/beta hydrolase"/>
    <property type="match status" value="2"/>
</dbReference>
<dbReference type="EMBL" id="JBEPEK010000154">
    <property type="protein sequence ID" value="MER7182090.1"/>
    <property type="molecule type" value="Genomic_DNA"/>
</dbReference>
<feature type="chain" id="PRO_5046121854" evidence="3">
    <location>
        <begin position="40"/>
        <end position="596"/>
    </location>
</feature>
<dbReference type="SMART" id="SM00939">
    <property type="entry name" value="PepX_C"/>
    <property type="match status" value="1"/>
</dbReference>
<keyword evidence="3" id="KW-0732">Signal</keyword>
<dbReference type="RefSeq" id="WP_350783198.1">
    <property type="nucleotide sequence ID" value="NZ_JBEPEK010000154.1"/>
</dbReference>
<comment type="caution">
    <text evidence="5">The sequence shown here is derived from an EMBL/GenBank/DDBJ whole genome shotgun (WGS) entry which is preliminary data.</text>
</comment>
<reference evidence="5 6" key="1">
    <citation type="submission" date="2024-06" db="EMBL/GenBank/DDBJ databases">
        <title>The Natural Products Discovery Center: Release of the First 8490 Sequenced Strains for Exploring Actinobacteria Biosynthetic Diversity.</title>
        <authorList>
            <person name="Kalkreuter E."/>
            <person name="Kautsar S.A."/>
            <person name="Yang D."/>
            <person name="Bader C.D."/>
            <person name="Teijaro C.N."/>
            <person name="Fluegel L."/>
            <person name="Davis C.M."/>
            <person name="Simpson J.R."/>
            <person name="Lauterbach L."/>
            <person name="Steele A.D."/>
            <person name="Gui C."/>
            <person name="Meng S."/>
            <person name="Li G."/>
            <person name="Viehrig K."/>
            <person name="Ye F."/>
            <person name="Su P."/>
            <person name="Kiefer A.F."/>
            <person name="Nichols A."/>
            <person name="Cepeda A.J."/>
            <person name="Yan W."/>
            <person name="Fan B."/>
            <person name="Jiang Y."/>
            <person name="Adhikari A."/>
            <person name="Zheng C.-J."/>
            <person name="Schuster L."/>
            <person name="Cowan T.M."/>
            <person name="Smanski M.J."/>
            <person name="Chevrette M.G."/>
            <person name="De Carvalho L.P.S."/>
            <person name="Shen B."/>
        </authorList>
    </citation>
    <scope>NUCLEOTIDE SEQUENCE [LARGE SCALE GENOMIC DNA]</scope>
    <source>
        <strain evidence="5 6">NPDC000234</strain>
    </source>
</reference>
<feature type="domain" description="Xaa-Pro dipeptidyl-peptidase C-terminal" evidence="4">
    <location>
        <begin position="341"/>
        <end position="573"/>
    </location>
</feature>
<dbReference type="InterPro" id="IPR000383">
    <property type="entry name" value="Xaa-Pro-like_dom"/>
</dbReference>
<dbReference type="GO" id="GO:0016787">
    <property type="term" value="F:hydrolase activity"/>
    <property type="evidence" value="ECO:0007669"/>
    <property type="project" value="UniProtKB-KW"/>
</dbReference>
<dbReference type="Pfam" id="PF08530">
    <property type="entry name" value="PepX_C"/>
    <property type="match status" value="1"/>
</dbReference>
<dbReference type="SUPFAM" id="SSF53474">
    <property type="entry name" value="alpha/beta-Hydrolases"/>
    <property type="match status" value="1"/>
</dbReference>
<dbReference type="Gene3D" id="2.60.120.260">
    <property type="entry name" value="Galactose-binding domain-like"/>
    <property type="match status" value="1"/>
</dbReference>
<dbReference type="Proteomes" id="UP001474181">
    <property type="component" value="Unassembled WGS sequence"/>
</dbReference>
<dbReference type="InterPro" id="IPR005674">
    <property type="entry name" value="CocE/Ser_esterase"/>
</dbReference>
<feature type="signal peptide" evidence="3">
    <location>
        <begin position="1"/>
        <end position="39"/>
    </location>
</feature>
<feature type="compositionally biased region" description="Polar residues" evidence="2">
    <location>
        <begin position="578"/>
        <end position="596"/>
    </location>
</feature>
<name>A0ABV1WZ98_9ACTN</name>
<keyword evidence="1 5" id="KW-0378">Hydrolase</keyword>
<evidence type="ECO:0000259" key="4">
    <source>
        <dbReference type="SMART" id="SM00939"/>
    </source>
</evidence>
<keyword evidence="6" id="KW-1185">Reference proteome</keyword>
<evidence type="ECO:0000256" key="1">
    <source>
        <dbReference type="ARBA" id="ARBA00022801"/>
    </source>
</evidence>
<accession>A0ABV1WZ98</accession>
<evidence type="ECO:0000256" key="3">
    <source>
        <dbReference type="SAM" id="SignalP"/>
    </source>
</evidence>
<proteinExistence type="predicted"/>
<evidence type="ECO:0000313" key="6">
    <source>
        <dbReference type="Proteomes" id="UP001474181"/>
    </source>
</evidence>
<evidence type="ECO:0000313" key="5">
    <source>
        <dbReference type="EMBL" id="MER7182090.1"/>
    </source>
</evidence>